<organism evidence="2 3">
    <name type="scientific">Chitinophaga eiseniae</name>
    <dbReference type="NCBI Taxonomy" id="634771"/>
    <lineage>
        <taxon>Bacteria</taxon>
        <taxon>Pseudomonadati</taxon>
        <taxon>Bacteroidota</taxon>
        <taxon>Chitinophagia</taxon>
        <taxon>Chitinophagales</taxon>
        <taxon>Chitinophagaceae</taxon>
        <taxon>Chitinophaga</taxon>
    </lineage>
</organism>
<name>A0A847SI70_9BACT</name>
<protein>
    <recommendedName>
        <fullName evidence="1">AbiTii domain-containing protein</fullName>
    </recommendedName>
</protein>
<proteinExistence type="predicted"/>
<accession>A0A847SI70</accession>
<evidence type="ECO:0000313" key="2">
    <source>
        <dbReference type="EMBL" id="NLR83040.1"/>
    </source>
</evidence>
<dbReference type="Proteomes" id="UP000552864">
    <property type="component" value="Unassembled WGS sequence"/>
</dbReference>
<dbReference type="Pfam" id="PF18864">
    <property type="entry name" value="AbiTii"/>
    <property type="match status" value="1"/>
</dbReference>
<feature type="domain" description="AbiTii" evidence="1">
    <location>
        <begin position="4"/>
        <end position="188"/>
    </location>
</feature>
<dbReference type="RefSeq" id="WP_168743084.1">
    <property type="nucleotide sequence ID" value="NZ_JABAHZ010000018.1"/>
</dbReference>
<evidence type="ECO:0000259" key="1">
    <source>
        <dbReference type="Pfam" id="PF18864"/>
    </source>
</evidence>
<keyword evidence="3" id="KW-1185">Reference proteome</keyword>
<sequence length="221" mass="24235">MQTISSIIDQLAISESPLSTPLLGTKILASRIKNNDLLQWVNNEIEGYEDANKVPLYRIAPCNLQGSYVNGNVKVTDTALPIPDISDKITKYLTSTRITQSCSALEYLLSAGDKSGQISYKLSGDVLQFLQRKYSEQNPFMGLYSATLVTSVSVFYDILASTRSKLLDLMLKLESEYGNNPTIAQLSSGNPMINNFVQNIYNTGNNNVINTGDNSSLTSIS</sequence>
<dbReference type="InterPro" id="IPR041304">
    <property type="entry name" value="AbiTii"/>
</dbReference>
<evidence type="ECO:0000313" key="3">
    <source>
        <dbReference type="Proteomes" id="UP000552864"/>
    </source>
</evidence>
<reference evidence="2 3" key="1">
    <citation type="submission" date="2020-04" db="EMBL/GenBank/DDBJ databases">
        <authorList>
            <person name="Yin C."/>
        </authorList>
    </citation>
    <scope>NUCLEOTIDE SEQUENCE [LARGE SCALE GENOMIC DNA]</scope>
    <source>
        <strain evidence="2 3">Ak56</strain>
    </source>
</reference>
<dbReference type="AlphaFoldDB" id="A0A847SI70"/>
<dbReference type="EMBL" id="JABAHZ010000018">
    <property type="protein sequence ID" value="NLR83040.1"/>
    <property type="molecule type" value="Genomic_DNA"/>
</dbReference>
<gene>
    <name evidence="2" type="ORF">HGH91_30795</name>
</gene>
<comment type="caution">
    <text evidence="2">The sequence shown here is derived from an EMBL/GenBank/DDBJ whole genome shotgun (WGS) entry which is preliminary data.</text>
</comment>